<evidence type="ECO:0000256" key="9">
    <source>
        <dbReference type="HAMAP-Rule" id="MF_03055"/>
    </source>
</evidence>
<reference evidence="10" key="1">
    <citation type="submission" date="2020-05" db="EMBL/GenBank/DDBJ databases">
        <title>Phylogenomic resolution of chytrid fungi.</title>
        <authorList>
            <person name="Stajich J.E."/>
            <person name="Amses K."/>
            <person name="Simmons R."/>
            <person name="Seto K."/>
            <person name="Myers J."/>
            <person name="Bonds A."/>
            <person name="Quandt C.A."/>
            <person name="Barry K."/>
            <person name="Liu P."/>
            <person name="Grigoriev I."/>
            <person name="Longcore J.E."/>
            <person name="James T.Y."/>
        </authorList>
    </citation>
    <scope>NUCLEOTIDE SEQUENCE</scope>
    <source>
        <strain evidence="10">JEL0476</strain>
    </source>
</reference>
<name>A0AAD5UBL5_9FUNG</name>
<dbReference type="EC" id="2.1.1.33" evidence="9"/>
<dbReference type="PROSITE" id="PS51625">
    <property type="entry name" value="SAM_MT_TRMB"/>
    <property type="match status" value="1"/>
</dbReference>
<accession>A0AAD5UBL5</accession>
<evidence type="ECO:0000256" key="8">
    <source>
        <dbReference type="ARBA" id="ARBA00023242"/>
    </source>
</evidence>
<comment type="function">
    <text evidence="9">Catalyzes the formation of N(7)-methylguanine at position 46 (m7G46) in tRNA.</text>
</comment>
<keyword evidence="3 9" id="KW-0489">Methyltransferase</keyword>
<keyword evidence="7 9" id="KW-0694">RNA-binding</keyword>
<dbReference type="CDD" id="cd02440">
    <property type="entry name" value="AdoMet_MTases"/>
    <property type="match status" value="1"/>
</dbReference>
<evidence type="ECO:0000313" key="10">
    <source>
        <dbReference type="EMBL" id="KAJ3227621.1"/>
    </source>
</evidence>
<keyword evidence="8 9" id="KW-0539">Nucleus</keyword>
<feature type="binding site" evidence="9">
    <location>
        <begin position="203"/>
        <end position="205"/>
    </location>
    <ligand>
        <name>S-adenosyl-L-methionine</name>
        <dbReference type="ChEBI" id="CHEBI:59789"/>
    </ligand>
</feature>
<feature type="binding site" evidence="9">
    <location>
        <begin position="135"/>
        <end position="136"/>
    </location>
    <ligand>
        <name>S-adenosyl-L-methionine</name>
        <dbReference type="ChEBI" id="CHEBI:59789"/>
    </ligand>
</feature>
<comment type="pathway">
    <text evidence="9">tRNA modification; N(7)-methylguanine-tRNA biosynthesis.</text>
</comment>
<dbReference type="GO" id="GO:0005634">
    <property type="term" value="C:nucleus"/>
    <property type="evidence" value="ECO:0007669"/>
    <property type="project" value="UniProtKB-SubCell"/>
</dbReference>
<evidence type="ECO:0000256" key="2">
    <source>
        <dbReference type="ARBA" id="ARBA00022555"/>
    </source>
</evidence>
<evidence type="ECO:0000256" key="5">
    <source>
        <dbReference type="ARBA" id="ARBA00022691"/>
    </source>
</evidence>
<evidence type="ECO:0000256" key="7">
    <source>
        <dbReference type="ARBA" id="ARBA00022884"/>
    </source>
</evidence>
<dbReference type="AlphaFoldDB" id="A0AAD5UBL5"/>
<feature type="binding site" evidence="9">
    <location>
        <position position="72"/>
    </location>
    <ligand>
        <name>S-adenosyl-L-methionine</name>
        <dbReference type="ChEBI" id="CHEBI:59789"/>
    </ligand>
</feature>
<keyword evidence="11" id="KW-1185">Reference proteome</keyword>
<evidence type="ECO:0000256" key="3">
    <source>
        <dbReference type="ARBA" id="ARBA00022603"/>
    </source>
</evidence>
<dbReference type="HAMAP" id="MF_03055">
    <property type="entry name" value="tRNA_methyltr_TrmB_euk"/>
    <property type="match status" value="1"/>
</dbReference>
<feature type="binding site" evidence="9">
    <location>
        <begin position="95"/>
        <end position="96"/>
    </location>
    <ligand>
        <name>S-adenosyl-L-methionine</name>
        <dbReference type="ChEBI" id="CHEBI:59789"/>
    </ligand>
</feature>
<keyword evidence="5 9" id="KW-0949">S-adenosyl-L-methionine</keyword>
<evidence type="ECO:0000256" key="4">
    <source>
        <dbReference type="ARBA" id="ARBA00022679"/>
    </source>
</evidence>
<evidence type="ECO:0000256" key="6">
    <source>
        <dbReference type="ARBA" id="ARBA00022694"/>
    </source>
</evidence>
<evidence type="ECO:0000313" key="11">
    <source>
        <dbReference type="Proteomes" id="UP001211065"/>
    </source>
</evidence>
<sequence length="244" mass="28152">MGNGGKDFEETGLPQKRFFRQRAHANPFSDHDIDYPVKPEDWDWSPFFPKFIGPEVTDGFPSANKVEFADIGCGYGGLLMALSPLFPDKLMLGMEIRLKVEEYVQKKIEGLRSQNVDKKFNEAGSYQNISVMRMNAMKFLPNFFEKGQYAYIIKPGGILYTCTDVRDLHNWMVKHLDKHPLFKKMTQEELDNDICINCVMTETEEGKKVERNKGDKFLACYWRLSDEEVTESIGSWDGHLPLND</sequence>
<proteinExistence type="inferred from homology"/>
<dbReference type="GO" id="GO:0000049">
    <property type="term" value="F:tRNA binding"/>
    <property type="evidence" value="ECO:0007669"/>
    <property type="project" value="UniProtKB-UniRule"/>
</dbReference>
<keyword evidence="6 9" id="KW-0819">tRNA processing</keyword>
<dbReference type="Proteomes" id="UP001211065">
    <property type="component" value="Unassembled WGS sequence"/>
</dbReference>
<dbReference type="PANTHER" id="PTHR23417:SF16">
    <property type="entry name" value="TRNA (GUANINE-N(7)-)-METHYLTRANSFERASE"/>
    <property type="match status" value="1"/>
</dbReference>
<dbReference type="InterPro" id="IPR003358">
    <property type="entry name" value="tRNA_(Gua-N-7)_MeTrfase_Trmb"/>
</dbReference>
<dbReference type="InterPro" id="IPR029063">
    <property type="entry name" value="SAM-dependent_MTases_sf"/>
</dbReference>
<comment type="subcellular location">
    <subcellularLocation>
        <location evidence="9">Nucleus</location>
    </subcellularLocation>
</comment>
<dbReference type="PANTHER" id="PTHR23417">
    <property type="entry name" value="3-DEOXY-D-MANNO-OCTULOSONIC-ACID TRANSFERASE/TRNA GUANINE-N 7 - -METHYLTRANSFERASE"/>
    <property type="match status" value="1"/>
</dbReference>
<dbReference type="EMBL" id="JADGJW010000013">
    <property type="protein sequence ID" value="KAJ3227621.1"/>
    <property type="molecule type" value="Genomic_DNA"/>
</dbReference>
<dbReference type="Pfam" id="PF02390">
    <property type="entry name" value="Methyltransf_4"/>
    <property type="match status" value="1"/>
</dbReference>
<comment type="subunit">
    <text evidence="9">Forms a complex with TRM82.</text>
</comment>
<comment type="catalytic activity">
    <reaction evidence="1 9">
        <text>guanosine(46) in tRNA + S-adenosyl-L-methionine = N(7)-methylguanosine(46) in tRNA + S-adenosyl-L-homocysteine</text>
        <dbReference type="Rhea" id="RHEA:42708"/>
        <dbReference type="Rhea" id="RHEA-COMP:10188"/>
        <dbReference type="Rhea" id="RHEA-COMP:10189"/>
        <dbReference type="ChEBI" id="CHEBI:57856"/>
        <dbReference type="ChEBI" id="CHEBI:59789"/>
        <dbReference type="ChEBI" id="CHEBI:74269"/>
        <dbReference type="ChEBI" id="CHEBI:74480"/>
        <dbReference type="EC" id="2.1.1.33"/>
    </reaction>
</comment>
<dbReference type="SUPFAM" id="SSF53335">
    <property type="entry name" value="S-adenosyl-L-methionine-dependent methyltransferases"/>
    <property type="match status" value="1"/>
</dbReference>
<organism evidence="10 11">
    <name type="scientific">Clydaea vesicula</name>
    <dbReference type="NCBI Taxonomy" id="447962"/>
    <lineage>
        <taxon>Eukaryota</taxon>
        <taxon>Fungi</taxon>
        <taxon>Fungi incertae sedis</taxon>
        <taxon>Chytridiomycota</taxon>
        <taxon>Chytridiomycota incertae sedis</taxon>
        <taxon>Chytridiomycetes</taxon>
        <taxon>Lobulomycetales</taxon>
        <taxon>Lobulomycetaceae</taxon>
        <taxon>Clydaea</taxon>
    </lineage>
</organism>
<protein>
    <recommendedName>
        <fullName evidence="9">tRNA (guanine-N(7)-)-methyltransferase</fullName>
        <ecNumber evidence="9">2.1.1.33</ecNumber>
    </recommendedName>
    <alternativeName>
        <fullName evidence="9">Transfer RNA methyltransferase 8</fullName>
    </alternativeName>
    <alternativeName>
        <fullName evidence="9">tRNA (guanine(46)-N(7))-methyltransferase</fullName>
    </alternativeName>
    <alternativeName>
        <fullName evidence="9">tRNA(m7G46)-methyltransferase</fullName>
    </alternativeName>
</protein>
<dbReference type="Gene3D" id="3.40.50.150">
    <property type="entry name" value="Vaccinia Virus protein VP39"/>
    <property type="match status" value="2"/>
</dbReference>
<comment type="caution">
    <text evidence="9">Lacks conserved residue(s) required for the propagation of feature annotation.</text>
</comment>
<evidence type="ECO:0000256" key="1">
    <source>
        <dbReference type="ARBA" id="ARBA00000142"/>
    </source>
</evidence>
<dbReference type="GO" id="GO:0008176">
    <property type="term" value="F:tRNA (guanine(46)-N7)-methyltransferase activity"/>
    <property type="evidence" value="ECO:0007669"/>
    <property type="project" value="UniProtKB-UniRule"/>
</dbReference>
<comment type="similarity">
    <text evidence="9">Belongs to the class I-like SAM-binding methyltransferase superfamily. TrmB family.</text>
</comment>
<dbReference type="GO" id="GO:0043527">
    <property type="term" value="C:tRNA methyltransferase complex"/>
    <property type="evidence" value="ECO:0007669"/>
    <property type="project" value="TreeGrafter"/>
</dbReference>
<dbReference type="InterPro" id="IPR025763">
    <property type="entry name" value="Trm8_euk"/>
</dbReference>
<keyword evidence="2 9" id="KW-0820">tRNA-binding</keyword>
<keyword evidence="4 9" id="KW-0808">Transferase</keyword>
<comment type="caution">
    <text evidence="10">The sequence shown here is derived from an EMBL/GenBank/DDBJ whole genome shotgun (WGS) entry which is preliminary data.</text>
</comment>
<gene>
    <name evidence="9 10" type="primary">TRM8</name>
    <name evidence="10" type="ORF">HK099_001128</name>
</gene>